<organism evidence="2 3">
    <name type="scientific">Echria macrotheca</name>
    <dbReference type="NCBI Taxonomy" id="438768"/>
    <lineage>
        <taxon>Eukaryota</taxon>
        <taxon>Fungi</taxon>
        <taxon>Dikarya</taxon>
        <taxon>Ascomycota</taxon>
        <taxon>Pezizomycotina</taxon>
        <taxon>Sordariomycetes</taxon>
        <taxon>Sordariomycetidae</taxon>
        <taxon>Sordariales</taxon>
        <taxon>Schizotheciaceae</taxon>
        <taxon>Echria</taxon>
    </lineage>
</organism>
<feature type="transmembrane region" description="Helical" evidence="1">
    <location>
        <begin position="114"/>
        <end position="133"/>
    </location>
</feature>
<reference evidence="2" key="1">
    <citation type="submission" date="2023-06" db="EMBL/GenBank/DDBJ databases">
        <title>Genome-scale phylogeny and comparative genomics of the fungal order Sordariales.</title>
        <authorList>
            <consortium name="Lawrence Berkeley National Laboratory"/>
            <person name="Hensen N."/>
            <person name="Bonometti L."/>
            <person name="Westerberg I."/>
            <person name="Brannstrom I.O."/>
            <person name="Guillou S."/>
            <person name="Cros-Aarteil S."/>
            <person name="Calhoun S."/>
            <person name="Haridas S."/>
            <person name="Kuo A."/>
            <person name="Mondo S."/>
            <person name="Pangilinan J."/>
            <person name="Riley R."/>
            <person name="Labutti K."/>
            <person name="Andreopoulos B."/>
            <person name="Lipzen A."/>
            <person name="Chen C."/>
            <person name="Yanf M."/>
            <person name="Daum C."/>
            <person name="Ng V."/>
            <person name="Clum A."/>
            <person name="Steindorff A."/>
            <person name="Ohm R."/>
            <person name="Martin F."/>
            <person name="Silar P."/>
            <person name="Natvig D."/>
            <person name="Lalanne C."/>
            <person name="Gautier V."/>
            <person name="Ament-Velasquez S.L."/>
            <person name="Kruys A."/>
            <person name="Hutchinson M.I."/>
            <person name="Powell A.J."/>
            <person name="Barry K."/>
            <person name="Miller A.N."/>
            <person name="Grigoriev I.V."/>
            <person name="Debuchy R."/>
            <person name="Gladieux P."/>
            <person name="Thoren M.H."/>
            <person name="Johannesson H."/>
        </authorList>
    </citation>
    <scope>NUCLEOTIDE SEQUENCE</scope>
    <source>
        <strain evidence="2">PSN4</strain>
    </source>
</reference>
<accession>A0AAJ0BGU6</accession>
<feature type="transmembrane region" description="Helical" evidence="1">
    <location>
        <begin position="14"/>
        <end position="34"/>
    </location>
</feature>
<comment type="caution">
    <text evidence="2">The sequence shown here is derived from an EMBL/GenBank/DDBJ whole genome shotgun (WGS) entry which is preliminary data.</text>
</comment>
<protein>
    <submittedName>
        <fullName evidence="2">Uncharacterized protein</fullName>
    </submittedName>
</protein>
<keyword evidence="1" id="KW-0472">Membrane</keyword>
<evidence type="ECO:0000313" key="3">
    <source>
        <dbReference type="Proteomes" id="UP001239445"/>
    </source>
</evidence>
<proteinExistence type="predicted"/>
<dbReference type="AlphaFoldDB" id="A0AAJ0BGU6"/>
<keyword evidence="1" id="KW-0812">Transmembrane</keyword>
<feature type="transmembrane region" description="Helical" evidence="1">
    <location>
        <begin position="262"/>
        <end position="281"/>
    </location>
</feature>
<feature type="transmembrane region" description="Helical" evidence="1">
    <location>
        <begin position="164"/>
        <end position="193"/>
    </location>
</feature>
<evidence type="ECO:0000313" key="2">
    <source>
        <dbReference type="EMBL" id="KAK1757966.1"/>
    </source>
</evidence>
<feature type="transmembrane region" description="Helical" evidence="1">
    <location>
        <begin position="230"/>
        <end position="250"/>
    </location>
</feature>
<evidence type="ECO:0000256" key="1">
    <source>
        <dbReference type="SAM" id="Phobius"/>
    </source>
</evidence>
<dbReference type="EMBL" id="MU839829">
    <property type="protein sequence ID" value="KAK1757966.1"/>
    <property type="molecule type" value="Genomic_DNA"/>
</dbReference>
<feature type="transmembrane region" description="Helical" evidence="1">
    <location>
        <begin position="46"/>
        <end position="65"/>
    </location>
</feature>
<feature type="transmembrane region" description="Helical" evidence="1">
    <location>
        <begin position="71"/>
        <end position="93"/>
    </location>
</feature>
<name>A0AAJ0BGU6_9PEZI</name>
<dbReference type="Proteomes" id="UP001239445">
    <property type="component" value="Unassembled WGS sequence"/>
</dbReference>
<keyword evidence="3" id="KW-1185">Reference proteome</keyword>
<gene>
    <name evidence="2" type="ORF">QBC47DRAFT_317019</name>
</gene>
<sequence>MTCTYKGDPQTYGLGLRLAFYLLWFAVPIAAYLARSEVPILRLTRAFFTGGMFLSLVVRASNAAIVPVDVYLGLLLASGPYWVDLPVMLVRVLGMGSPWWDLGRWVRVRETRMFRRVVGLGGIGILCFGMWFWTNGINTLPRDPNPTCQTWGFFFTKSALNASLFVAANVVFTILLLIYSTIWLAVDLGILPLPRWIAKSEKRFQKLMKRLDQRDEEFAWKGELEFIKTALDIAVLTVVVIAVELTIQWNNFDVNDLSRADQTIPLIVASGLVVHVLYVWVYPYHIMEIIEDISADLPEVELREKRGSDGSPEVSVRVEA</sequence>
<keyword evidence="1" id="KW-1133">Transmembrane helix</keyword>